<name>A0A1Y1S202_9SPIO</name>
<dbReference type="InterPro" id="IPR036390">
    <property type="entry name" value="WH_DNA-bd_sf"/>
</dbReference>
<dbReference type="InterPro" id="IPR000524">
    <property type="entry name" value="Tscrpt_reg_HTH_GntR"/>
</dbReference>
<dbReference type="Gene3D" id="3.40.50.2300">
    <property type="match status" value="2"/>
</dbReference>
<dbReference type="GO" id="GO:0000976">
    <property type="term" value="F:transcription cis-regulatory region binding"/>
    <property type="evidence" value="ECO:0007669"/>
    <property type="project" value="TreeGrafter"/>
</dbReference>
<sequence length="382" mass="42693">MYMPGAQCFFDAVGDVHMQFQKERSKYIQVYEALLEQIKKEDTQEEKYLPSERILGERFGVDRLTVRKALNLLLRDGLILKKPGKGTVVLPRIKADISEDNSHTLAFILPRGSFSVDRITEPFHSNLFYSIGREIRGRGYNLLYTTIDRNGEFPVQLMKSGVAGFIFVSQAPEKALNQAEATNKPLVLVNRVHDRFPMVLEDRTNTAKIALDYLYSLGHRRIFFINGMDGYYTTDTCRDSYMDFVSIHSDVESRIFHSSWNFENGMEAMAKILEGQELPTAVCACNASVALGAMEAAKKRGLQVPGEISFVGFDETEQCMQFSPSLTSVGVDIPLLARVAVDTLFSSLEHGSPGPIRTVVPVKIFIRNSTGPAPENSGSPSR</sequence>
<keyword evidence="2" id="KW-0238">DNA-binding</keyword>
<dbReference type="STRING" id="1963862.B4O97_01870"/>
<protein>
    <recommendedName>
        <fullName evidence="4">HTH gntR-type domain-containing protein</fullName>
    </recommendedName>
</protein>
<feature type="domain" description="HTH gntR-type" evidence="4">
    <location>
        <begin position="24"/>
        <end position="92"/>
    </location>
</feature>
<dbReference type="SMART" id="SM00345">
    <property type="entry name" value="HTH_GNTR"/>
    <property type="match status" value="1"/>
</dbReference>
<evidence type="ECO:0000313" key="5">
    <source>
        <dbReference type="EMBL" id="ORC37773.1"/>
    </source>
</evidence>
<dbReference type="CDD" id="cd06267">
    <property type="entry name" value="PBP1_LacI_sugar_binding-like"/>
    <property type="match status" value="1"/>
</dbReference>
<dbReference type="SUPFAM" id="SSF46785">
    <property type="entry name" value="Winged helix' DNA-binding domain"/>
    <property type="match status" value="1"/>
</dbReference>
<dbReference type="InterPro" id="IPR046335">
    <property type="entry name" value="LacI/GalR-like_sensor"/>
</dbReference>
<dbReference type="EMBL" id="MWQY01000002">
    <property type="protein sequence ID" value="ORC37773.1"/>
    <property type="molecule type" value="Genomic_DNA"/>
</dbReference>
<evidence type="ECO:0000256" key="3">
    <source>
        <dbReference type="ARBA" id="ARBA00023163"/>
    </source>
</evidence>
<dbReference type="PANTHER" id="PTHR30146">
    <property type="entry name" value="LACI-RELATED TRANSCRIPTIONAL REPRESSOR"/>
    <property type="match status" value="1"/>
</dbReference>
<accession>A0A1Y1S202</accession>
<dbReference type="GO" id="GO:0003700">
    <property type="term" value="F:DNA-binding transcription factor activity"/>
    <property type="evidence" value="ECO:0007669"/>
    <property type="project" value="InterPro"/>
</dbReference>
<dbReference type="SUPFAM" id="SSF53822">
    <property type="entry name" value="Periplasmic binding protein-like I"/>
    <property type="match status" value="1"/>
</dbReference>
<dbReference type="InterPro" id="IPR036388">
    <property type="entry name" value="WH-like_DNA-bd_sf"/>
</dbReference>
<dbReference type="InterPro" id="IPR028082">
    <property type="entry name" value="Peripla_BP_I"/>
</dbReference>
<dbReference type="Proteomes" id="UP000192343">
    <property type="component" value="Unassembled WGS sequence"/>
</dbReference>
<comment type="caution">
    <text evidence="5">The sequence shown here is derived from an EMBL/GenBank/DDBJ whole genome shotgun (WGS) entry which is preliminary data.</text>
</comment>
<dbReference type="PANTHER" id="PTHR30146:SF109">
    <property type="entry name" value="HTH-TYPE TRANSCRIPTIONAL REGULATOR GALS"/>
    <property type="match status" value="1"/>
</dbReference>
<reference evidence="5 6" key="1">
    <citation type="submission" date="2017-03" db="EMBL/GenBank/DDBJ databases">
        <title>Draft Genome sequence of Marispirochaeta sp. strain JC444.</title>
        <authorList>
            <person name="Shivani Y."/>
            <person name="Subhash Y."/>
            <person name="Sasikala C."/>
            <person name="Ramana C."/>
        </authorList>
    </citation>
    <scope>NUCLEOTIDE SEQUENCE [LARGE SCALE GENOMIC DNA]</scope>
    <source>
        <strain evidence="5 6">JC444</strain>
    </source>
</reference>
<dbReference type="Pfam" id="PF00392">
    <property type="entry name" value="GntR"/>
    <property type="match status" value="1"/>
</dbReference>
<dbReference type="PROSITE" id="PS50949">
    <property type="entry name" value="HTH_GNTR"/>
    <property type="match status" value="1"/>
</dbReference>
<evidence type="ECO:0000259" key="4">
    <source>
        <dbReference type="PROSITE" id="PS50949"/>
    </source>
</evidence>
<keyword evidence="6" id="KW-1185">Reference proteome</keyword>
<dbReference type="Gene3D" id="1.10.10.10">
    <property type="entry name" value="Winged helix-like DNA-binding domain superfamily/Winged helix DNA-binding domain"/>
    <property type="match status" value="1"/>
</dbReference>
<proteinExistence type="predicted"/>
<gene>
    <name evidence="5" type="ORF">B4O97_01870</name>
</gene>
<evidence type="ECO:0000256" key="2">
    <source>
        <dbReference type="ARBA" id="ARBA00023125"/>
    </source>
</evidence>
<evidence type="ECO:0000256" key="1">
    <source>
        <dbReference type="ARBA" id="ARBA00023015"/>
    </source>
</evidence>
<dbReference type="PRINTS" id="PR00035">
    <property type="entry name" value="HTHGNTR"/>
</dbReference>
<keyword evidence="3" id="KW-0804">Transcription</keyword>
<dbReference type="Pfam" id="PF13377">
    <property type="entry name" value="Peripla_BP_3"/>
    <property type="match status" value="1"/>
</dbReference>
<keyword evidence="1" id="KW-0805">Transcription regulation</keyword>
<dbReference type="CDD" id="cd07377">
    <property type="entry name" value="WHTH_GntR"/>
    <property type="match status" value="1"/>
</dbReference>
<organism evidence="5 6">
    <name type="scientific">Marispirochaeta aestuarii</name>
    <dbReference type="NCBI Taxonomy" id="1963862"/>
    <lineage>
        <taxon>Bacteria</taxon>
        <taxon>Pseudomonadati</taxon>
        <taxon>Spirochaetota</taxon>
        <taxon>Spirochaetia</taxon>
        <taxon>Spirochaetales</taxon>
        <taxon>Spirochaetaceae</taxon>
        <taxon>Marispirochaeta</taxon>
    </lineage>
</organism>
<dbReference type="AlphaFoldDB" id="A0A1Y1S202"/>
<evidence type="ECO:0000313" key="6">
    <source>
        <dbReference type="Proteomes" id="UP000192343"/>
    </source>
</evidence>